<dbReference type="InterPro" id="IPR014030">
    <property type="entry name" value="Ketoacyl_synth_N"/>
</dbReference>
<proteinExistence type="predicted"/>
<dbReference type="InterPro" id="IPR009081">
    <property type="entry name" value="PP-bd_ACP"/>
</dbReference>
<dbReference type="Pfam" id="PF00109">
    <property type="entry name" value="ketoacyl-synt"/>
    <property type="match status" value="1"/>
</dbReference>
<dbReference type="SUPFAM" id="SSF47336">
    <property type="entry name" value="ACP-like"/>
    <property type="match status" value="1"/>
</dbReference>
<evidence type="ECO:0000313" key="7">
    <source>
        <dbReference type="Proteomes" id="UP001152467"/>
    </source>
</evidence>
<evidence type="ECO:0000256" key="2">
    <source>
        <dbReference type="ARBA" id="ARBA00022553"/>
    </source>
</evidence>
<dbReference type="InterPro" id="IPR016039">
    <property type="entry name" value="Thiolase-like"/>
</dbReference>
<dbReference type="InterPro" id="IPR014031">
    <property type="entry name" value="Ketoacyl_synth_C"/>
</dbReference>
<evidence type="ECO:0008006" key="8">
    <source>
        <dbReference type="Google" id="ProtNLM"/>
    </source>
</evidence>
<dbReference type="SUPFAM" id="SSF53901">
    <property type="entry name" value="Thiolase-like"/>
    <property type="match status" value="1"/>
</dbReference>
<dbReference type="PROSITE" id="PS52004">
    <property type="entry name" value="KS3_2"/>
    <property type="match status" value="1"/>
</dbReference>
<protein>
    <recommendedName>
        <fullName evidence="8">Polyketide synthase</fullName>
    </recommendedName>
</protein>
<evidence type="ECO:0000256" key="1">
    <source>
        <dbReference type="ARBA" id="ARBA00022450"/>
    </source>
</evidence>
<gene>
    <name evidence="6" type="ORF">PSECIP111854_00326</name>
</gene>
<dbReference type="CDD" id="cd00833">
    <property type="entry name" value="PKS"/>
    <property type="match status" value="1"/>
</dbReference>
<dbReference type="SMART" id="SM00825">
    <property type="entry name" value="PKS_KS"/>
    <property type="match status" value="1"/>
</dbReference>
<evidence type="ECO:0000259" key="5">
    <source>
        <dbReference type="PROSITE" id="PS52004"/>
    </source>
</evidence>
<name>A0A9W4W0C4_9GAMM</name>
<dbReference type="Pfam" id="PF00550">
    <property type="entry name" value="PP-binding"/>
    <property type="match status" value="1"/>
</dbReference>
<organism evidence="6 7">
    <name type="scientific">Pseudoalteromonas holothuriae</name>
    <dbReference type="NCBI Taxonomy" id="2963714"/>
    <lineage>
        <taxon>Bacteria</taxon>
        <taxon>Pseudomonadati</taxon>
        <taxon>Pseudomonadota</taxon>
        <taxon>Gammaproteobacteria</taxon>
        <taxon>Alteromonadales</taxon>
        <taxon>Pseudoalteromonadaceae</taxon>
        <taxon>Pseudoalteromonas</taxon>
    </lineage>
</organism>
<dbReference type="Pfam" id="PF02801">
    <property type="entry name" value="Ketoacyl-synt_C"/>
    <property type="match status" value="1"/>
</dbReference>
<dbReference type="Proteomes" id="UP001152467">
    <property type="component" value="Unassembled WGS sequence"/>
</dbReference>
<dbReference type="InterPro" id="IPR050091">
    <property type="entry name" value="PKS_NRPS_Biosynth_Enz"/>
</dbReference>
<dbReference type="RefSeq" id="WP_261625620.1">
    <property type="nucleotide sequence ID" value="NZ_CAMAPC010000001.1"/>
</dbReference>
<keyword evidence="1" id="KW-0596">Phosphopantetheine</keyword>
<dbReference type="PANTHER" id="PTHR43775:SF37">
    <property type="entry name" value="SI:DKEY-61P9.11"/>
    <property type="match status" value="1"/>
</dbReference>
<dbReference type="PANTHER" id="PTHR43775">
    <property type="entry name" value="FATTY ACID SYNTHASE"/>
    <property type="match status" value="1"/>
</dbReference>
<dbReference type="Gene3D" id="3.40.47.10">
    <property type="match status" value="1"/>
</dbReference>
<dbReference type="Gene3D" id="1.10.1200.10">
    <property type="entry name" value="ACP-like"/>
    <property type="match status" value="1"/>
</dbReference>
<dbReference type="PROSITE" id="PS50075">
    <property type="entry name" value="CARRIER"/>
    <property type="match status" value="1"/>
</dbReference>
<dbReference type="Gene3D" id="1.10.1240.100">
    <property type="match status" value="1"/>
</dbReference>
<evidence type="ECO:0000259" key="4">
    <source>
        <dbReference type="PROSITE" id="PS50075"/>
    </source>
</evidence>
<dbReference type="InterPro" id="IPR032821">
    <property type="entry name" value="PKS_assoc"/>
</dbReference>
<keyword evidence="7" id="KW-1185">Reference proteome</keyword>
<dbReference type="EMBL" id="CAMAPC010000001">
    <property type="protein sequence ID" value="CAH9049679.1"/>
    <property type="molecule type" value="Genomic_DNA"/>
</dbReference>
<keyword evidence="2" id="KW-0597">Phosphoprotein</keyword>
<feature type="domain" description="Ketosynthase family 3 (KS3)" evidence="5">
    <location>
        <begin position="6"/>
        <end position="419"/>
    </location>
</feature>
<feature type="domain" description="Carrier" evidence="4">
    <location>
        <begin position="1200"/>
        <end position="1275"/>
    </location>
</feature>
<dbReference type="GO" id="GO:0004312">
    <property type="term" value="F:fatty acid synthase activity"/>
    <property type="evidence" value="ECO:0007669"/>
    <property type="project" value="TreeGrafter"/>
</dbReference>
<reference evidence="6" key="1">
    <citation type="submission" date="2022-07" db="EMBL/GenBank/DDBJ databases">
        <authorList>
            <person name="Criscuolo A."/>
        </authorList>
    </citation>
    <scope>NUCLEOTIDE SEQUENCE</scope>
    <source>
        <strain evidence="6">CIP111854</strain>
    </source>
</reference>
<dbReference type="InterPro" id="IPR020841">
    <property type="entry name" value="PKS_Beta-ketoAc_synthase_dom"/>
</dbReference>
<dbReference type="GO" id="GO:0006633">
    <property type="term" value="P:fatty acid biosynthetic process"/>
    <property type="evidence" value="ECO:0007669"/>
    <property type="project" value="TreeGrafter"/>
</dbReference>
<evidence type="ECO:0000256" key="3">
    <source>
        <dbReference type="ARBA" id="ARBA00022679"/>
    </source>
</evidence>
<accession>A0A9W4W0C4</accession>
<sequence>METVTGLEVAIVGMAARVPGASSLDEYWENLLAGKDVLKMQQQRYPDQSANLGGVLDNVHGFDAGFFDVAAREACMMDPQLRQSMEISWHALEDAGVINQRTQAHIGVYAGAPTSAYLTHGISHKDKLDSSVEVDELIHHNSQELFASKLAYQLGLNGPALSLMTGCSTSFVLLHYACLALNGGDCEHALVVASRIGYPHYEGYTATPGGPLSPDGLCRPFANNATGMVPGSGALAIVLKRYEDALADGDRIYSVIRGSALNNDGRDKLGYAAPSVNGQAEVAIQAMANADVQAHEVSYVEAHGTGTELGDGVELRALQQVYGQNTANQFCALGSVKGNIGHLDAASGLASLVKVSLMLHHRQLLPTINCEQPLEQLSSANSPFYLQKEVTPWSQAKPLIAGLNIFGIGGTNGHVLLQRAESVPVPQVKKAKHILFMSAKDPQAVLRNRDSLLVWLNKQRNCNLPQLSWTLLNAKEAMPYRLAISICSSQDTHALQALSDVNIIKVDTQQVFSIRAFEQNDLIVWERLFENDEALNAKFKHHLSELSFECEFLCKSTSIWHQLRVKTEENSDIEKLLNHAAWLSILSRLSQMGIEFKQLHASGPLFITLAQWAGVLTSNQALALLINRQLPDVATLSTKNRYTLLCNDSNEPVTAKHWQFEAFWHALCEACDNHHLTIAEYFQLTPASDLHALIVQLWCNGSNIDSERFFEQRFSPASIPGYAFATTRYKLPLNQVKSIQWREQNWSKVASRDALQSHTVLLMPSGKAVNEIKRCFSANEQNVWYVHYAPQFKVSGKRTLYADLTQAEHFNKIQEYVLKQSQKMLVWVDARLSLFCTEPSGWLNAAISRELRTSWQALDSHVALSNTKWMLLYVGSSSKAKQGCIQIVSYTLDYLSKRYQELGLVVAPKTLQYDIKTGVAKRFQNGVISSAMFAQVIHSDASQFKVMHKQLFAASYTRFMVSDKTTPSYRKVVYIGIEQPRGVAIARTLPVTCEHIHVVLPVGFPIQLEWEQWLEKHVEGNVYSQIITLLKNYLDEGVNCSWHTDTPKLSLHKQRQLLNSDLCINLVATEPAFSQPENVLRQVTQRASYSKLLAQLSKNSLLSALVLLQGPCTAALTSSTEFWHQQSKQHTFSSFVLAGNEINAEQVSQSLKSLAKPLHRIIIDELLLKDPSSVQFVEQAKLLDNAQYIPRPELDTPFEAPSTSIEKRIAQIWQSYFYITPIGLHDDFFSLHGHSLLALKIVNRLNAQFSTQLSLKDVLERPTVAKLSELVATHSSLASEGVVS</sequence>
<evidence type="ECO:0000313" key="6">
    <source>
        <dbReference type="EMBL" id="CAH9049679.1"/>
    </source>
</evidence>
<keyword evidence="3" id="KW-0808">Transferase</keyword>
<dbReference type="Pfam" id="PF16197">
    <property type="entry name" value="KAsynt_C_assoc"/>
    <property type="match status" value="1"/>
</dbReference>
<dbReference type="InterPro" id="IPR036736">
    <property type="entry name" value="ACP-like_sf"/>
</dbReference>
<comment type="caution">
    <text evidence="6">The sequence shown here is derived from an EMBL/GenBank/DDBJ whole genome shotgun (WGS) entry which is preliminary data.</text>
</comment>